<dbReference type="GO" id="GO:0009306">
    <property type="term" value="P:protein secretion"/>
    <property type="evidence" value="ECO:0007669"/>
    <property type="project" value="InterPro"/>
</dbReference>
<keyword evidence="3" id="KW-1185">Reference proteome</keyword>
<dbReference type="Proteomes" id="UP000246410">
    <property type="component" value="Unassembled WGS sequence"/>
</dbReference>
<sequence>MPGAMDIDLDVLREKADQHERVARDTREWAKPPTEWLAKFRDAFGTIAAPVEKALNDYYNARQLAGEKLAKEHDDTAEALRTAVQEFETADNTGGSAIRQAGNGVEGTPLAPTQQGPVAGPAWPGNTTSDPADPAAQAVAPTSSAAPTVTAGAGPGGPEDVAPETIPEGTEAGAQPDAAVEGVAPLGPGSGMPPASASEVGAPLVSAAAPMVGAGPMASTSSETPAGRGNDQTPGSTTGGPVPLTPFAAAIAAAKDRAAAADPAAADASESGDLLLARTLLAGVLAAVDSPAGTVWAASVMRGPAGIGVFLTSNEGRGWLPAGLYLPREVSTPWQWDELLAGTPAAGSPWEGIGDPAWVLAEFGSAWGMKSSSAMSALVSSGVIDADLRARFGDVAMQDRVVASRDVDLRVPTADTVDRLALAGPLPAIEFAAAVPDTQIRSRIVDLVVEAESELAGQAGLTPDIGAVRSLRQAIVGDFRLGVPVPEATWARLRELDARIAGAAGSGPRDIDAPEAGRERASGDVAQLRSVSSERRCNEMVLLLANDPTRQVFRDVVFAHAQVVEHPRFGAVEAQVSAPASQPGRATVPGAQRSNVTAAPDVAPPQLGA</sequence>
<name>A0A317N5V5_9NOCA</name>
<evidence type="ECO:0000313" key="2">
    <source>
        <dbReference type="EMBL" id="PWV66945.1"/>
    </source>
</evidence>
<protein>
    <submittedName>
        <fullName evidence="2">Excreted virulence factor EspC (Type VII ESX diderm)</fullName>
    </submittedName>
</protein>
<reference evidence="2 3" key="1">
    <citation type="submission" date="2018-05" db="EMBL/GenBank/DDBJ databases">
        <title>Genomic Encyclopedia of Type Strains, Phase IV (KMG-IV): sequencing the most valuable type-strain genomes for metagenomic binning, comparative biology and taxonomic classification.</title>
        <authorList>
            <person name="Goeker M."/>
        </authorList>
    </citation>
    <scope>NUCLEOTIDE SEQUENCE [LARGE SCALE GENOMIC DNA]</scope>
    <source>
        <strain evidence="2 3">DSM 44717</strain>
    </source>
</reference>
<evidence type="ECO:0000256" key="1">
    <source>
        <dbReference type="SAM" id="MobiDB-lite"/>
    </source>
</evidence>
<organism evidence="2 3">
    <name type="scientific">Nocardia neocaledoniensis</name>
    <dbReference type="NCBI Taxonomy" id="236511"/>
    <lineage>
        <taxon>Bacteria</taxon>
        <taxon>Bacillati</taxon>
        <taxon>Actinomycetota</taxon>
        <taxon>Actinomycetes</taxon>
        <taxon>Mycobacteriales</taxon>
        <taxon>Nocardiaceae</taxon>
        <taxon>Nocardia</taxon>
    </lineage>
</organism>
<proteinExistence type="predicted"/>
<feature type="region of interest" description="Disordered" evidence="1">
    <location>
        <begin position="580"/>
        <end position="609"/>
    </location>
</feature>
<evidence type="ECO:0000313" key="3">
    <source>
        <dbReference type="Proteomes" id="UP000246410"/>
    </source>
</evidence>
<feature type="compositionally biased region" description="Polar residues" evidence="1">
    <location>
        <begin position="220"/>
        <end position="236"/>
    </location>
</feature>
<dbReference type="Pfam" id="PF10824">
    <property type="entry name" value="T7SS_ESX_EspC"/>
    <property type="match status" value="1"/>
</dbReference>
<dbReference type="InterPro" id="IPR022536">
    <property type="entry name" value="EspC"/>
</dbReference>
<accession>A0A317N5V5</accession>
<comment type="caution">
    <text evidence="2">The sequence shown here is derived from an EMBL/GenBank/DDBJ whole genome shotgun (WGS) entry which is preliminary data.</text>
</comment>
<feature type="region of interest" description="Disordered" evidence="1">
    <location>
        <begin position="87"/>
        <end position="175"/>
    </location>
</feature>
<dbReference type="EMBL" id="QGTL01000022">
    <property type="protein sequence ID" value="PWV66945.1"/>
    <property type="molecule type" value="Genomic_DNA"/>
</dbReference>
<feature type="region of interest" description="Disordered" evidence="1">
    <location>
        <begin position="213"/>
        <end position="244"/>
    </location>
</feature>
<dbReference type="AlphaFoldDB" id="A0A317N5V5"/>
<gene>
    <name evidence="2" type="ORF">DFR69_12210</name>
</gene>
<feature type="compositionally biased region" description="Low complexity" evidence="1">
    <location>
        <begin position="130"/>
        <end position="152"/>
    </location>
</feature>